<dbReference type="GO" id="GO:0003677">
    <property type="term" value="F:DNA binding"/>
    <property type="evidence" value="ECO:0007669"/>
    <property type="project" value="UniProtKB-KW"/>
</dbReference>
<evidence type="ECO:0000259" key="4">
    <source>
        <dbReference type="PROSITE" id="PS50042"/>
    </source>
</evidence>
<keyword evidence="3" id="KW-0804">Transcription</keyword>
<gene>
    <name evidence="6" type="ORF">SAMN04488035_0022</name>
</gene>
<evidence type="ECO:0000313" key="7">
    <source>
        <dbReference type="Proteomes" id="UP000198520"/>
    </source>
</evidence>
<evidence type="ECO:0000256" key="1">
    <source>
        <dbReference type="ARBA" id="ARBA00023015"/>
    </source>
</evidence>
<evidence type="ECO:0000256" key="3">
    <source>
        <dbReference type="ARBA" id="ARBA00023163"/>
    </source>
</evidence>
<dbReference type="InterPro" id="IPR036390">
    <property type="entry name" value="WH_DNA-bd_sf"/>
</dbReference>
<dbReference type="PROSITE" id="PS51063">
    <property type="entry name" value="HTH_CRP_2"/>
    <property type="match status" value="1"/>
</dbReference>
<protein>
    <submittedName>
        <fullName evidence="6">cAMP-binding domain of CRP or a regulatory subunit of cAMP-dependent protein kinases</fullName>
    </submittedName>
</protein>
<dbReference type="RefSeq" id="WP_229828382.1">
    <property type="nucleotide sequence ID" value="NZ_BNAN01000001.1"/>
</dbReference>
<dbReference type="CDD" id="cd00038">
    <property type="entry name" value="CAP_ED"/>
    <property type="match status" value="1"/>
</dbReference>
<dbReference type="Pfam" id="PF00027">
    <property type="entry name" value="cNMP_binding"/>
    <property type="match status" value="1"/>
</dbReference>
<dbReference type="GO" id="GO:0003700">
    <property type="term" value="F:DNA-binding transcription factor activity"/>
    <property type="evidence" value="ECO:0007669"/>
    <property type="project" value="TreeGrafter"/>
</dbReference>
<feature type="domain" description="HTH crp-type" evidence="5">
    <location>
        <begin position="174"/>
        <end position="248"/>
    </location>
</feature>
<dbReference type="Pfam" id="PF13545">
    <property type="entry name" value="HTH_Crp_2"/>
    <property type="match status" value="1"/>
</dbReference>
<dbReference type="InterPro" id="IPR036388">
    <property type="entry name" value="WH-like_DNA-bd_sf"/>
</dbReference>
<sequence>MTAEQAPAPGARRRVPLRATCAQPHECSPEVRFRVLRQVPFFADLDDAELARVDQRTSSLSWGEGDPVYAAGEPASALYVLAAGRVALVHGAPDGGEVITDVLVPGDLFGSVGALGDVEHTETARAMQTVCALRIDAGVFRGILVEFPAVTLRVLDVVAERLARTRGQAAARSGSVESRVAAALLRLDAQLGQERARGGSLLQLPLSRADLARLAGSTPESVSRVMSRLKREGVVDTGRRWTAILDHDRLQALTNA</sequence>
<dbReference type="InterPro" id="IPR014710">
    <property type="entry name" value="RmlC-like_jellyroll"/>
</dbReference>
<evidence type="ECO:0000256" key="2">
    <source>
        <dbReference type="ARBA" id="ARBA00023125"/>
    </source>
</evidence>
<reference evidence="7" key="1">
    <citation type="submission" date="2016-10" db="EMBL/GenBank/DDBJ databases">
        <authorList>
            <person name="Varghese N."/>
            <person name="Submissions S."/>
        </authorList>
    </citation>
    <scope>NUCLEOTIDE SEQUENCE [LARGE SCALE GENOMIC DNA]</scope>
    <source>
        <strain evidence="7">DSM 19083</strain>
    </source>
</reference>
<keyword evidence="2" id="KW-0238">DNA-binding</keyword>
<dbReference type="SMART" id="SM00419">
    <property type="entry name" value="HTH_CRP"/>
    <property type="match status" value="1"/>
</dbReference>
<dbReference type="AlphaFoldDB" id="A0A1I2C9U2"/>
<feature type="domain" description="Cyclic nucleotide-binding" evidence="4">
    <location>
        <begin position="41"/>
        <end position="161"/>
    </location>
</feature>
<accession>A0A1I2C9U2</accession>
<dbReference type="PROSITE" id="PS50042">
    <property type="entry name" value="CNMP_BINDING_3"/>
    <property type="match status" value="1"/>
</dbReference>
<dbReference type="GO" id="GO:0005829">
    <property type="term" value="C:cytosol"/>
    <property type="evidence" value="ECO:0007669"/>
    <property type="project" value="TreeGrafter"/>
</dbReference>
<dbReference type="InterPro" id="IPR018490">
    <property type="entry name" value="cNMP-bd_dom_sf"/>
</dbReference>
<keyword evidence="1" id="KW-0805">Transcription regulation</keyword>
<keyword evidence="6" id="KW-0808">Transferase</keyword>
<evidence type="ECO:0000259" key="5">
    <source>
        <dbReference type="PROSITE" id="PS51063"/>
    </source>
</evidence>
<dbReference type="InterPro" id="IPR050397">
    <property type="entry name" value="Env_Response_Regulators"/>
</dbReference>
<dbReference type="InterPro" id="IPR012318">
    <property type="entry name" value="HTH_CRP"/>
</dbReference>
<keyword evidence="7" id="KW-1185">Reference proteome</keyword>
<dbReference type="Proteomes" id="UP000198520">
    <property type="component" value="Unassembled WGS sequence"/>
</dbReference>
<dbReference type="GO" id="GO:0016301">
    <property type="term" value="F:kinase activity"/>
    <property type="evidence" value="ECO:0007669"/>
    <property type="project" value="UniProtKB-KW"/>
</dbReference>
<dbReference type="SMART" id="SM00100">
    <property type="entry name" value="cNMP"/>
    <property type="match status" value="1"/>
</dbReference>
<dbReference type="PRINTS" id="PR00034">
    <property type="entry name" value="HTHCRP"/>
</dbReference>
<evidence type="ECO:0000313" key="6">
    <source>
        <dbReference type="EMBL" id="SFE65086.1"/>
    </source>
</evidence>
<organism evidence="6 7">
    <name type="scientific">Flavimobilis marinus</name>
    <dbReference type="NCBI Taxonomy" id="285351"/>
    <lineage>
        <taxon>Bacteria</taxon>
        <taxon>Bacillati</taxon>
        <taxon>Actinomycetota</taxon>
        <taxon>Actinomycetes</taxon>
        <taxon>Micrococcales</taxon>
        <taxon>Jonesiaceae</taxon>
        <taxon>Flavimobilis</taxon>
    </lineage>
</organism>
<dbReference type="InterPro" id="IPR000595">
    <property type="entry name" value="cNMP-bd_dom"/>
</dbReference>
<dbReference type="PANTHER" id="PTHR24567">
    <property type="entry name" value="CRP FAMILY TRANSCRIPTIONAL REGULATORY PROTEIN"/>
    <property type="match status" value="1"/>
</dbReference>
<dbReference type="STRING" id="285351.SAMN04488035_0022"/>
<dbReference type="PANTHER" id="PTHR24567:SF28">
    <property type="entry name" value="LISTERIOLYSIN REGULATORY PROTEIN"/>
    <property type="match status" value="1"/>
</dbReference>
<dbReference type="SUPFAM" id="SSF46785">
    <property type="entry name" value="Winged helix' DNA-binding domain"/>
    <property type="match status" value="1"/>
</dbReference>
<name>A0A1I2C9U2_9MICO</name>
<dbReference type="EMBL" id="FONZ01000001">
    <property type="protein sequence ID" value="SFE65086.1"/>
    <property type="molecule type" value="Genomic_DNA"/>
</dbReference>
<keyword evidence="6" id="KW-0418">Kinase</keyword>
<dbReference type="Gene3D" id="2.60.120.10">
    <property type="entry name" value="Jelly Rolls"/>
    <property type="match status" value="1"/>
</dbReference>
<dbReference type="SUPFAM" id="SSF51206">
    <property type="entry name" value="cAMP-binding domain-like"/>
    <property type="match status" value="1"/>
</dbReference>
<dbReference type="CDD" id="cd00092">
    <property type="entry name" value="HTH_CRP"/>
    <property type="match status" value="1"/>
</dbReference>
<dbReference type="Gene3D" id="1.10.10.10">
    <property type="entry name" value="Winged helix-like DNA-binding domain superfamily/Winged helix DNA-binding domain"/>
    <property type="match status" value="1"/>
</dbReference>
<proteinExistence type="predicted"/>